<name>A0A3B0MMG3_9GAMM</name>
<gene>
    <name evidence="1" type="ORF">ARTV_2962</name>
</gene>
<evidence type="ECO:0000313" key="1">
    <source>
        <dbReference type="EMBL" id="SSW96514.1"/>
    </source>
</evidence>
<sequence precursor="true">MAGFELKALITAKDRLSPKLSELQKKLKKFRKDNAITGRGSLGSAAGLIAGATGALVAFAKQEEAATDLRVAMMKVGGKVSPQFEKINELALQLGN</sequence>
<dbReference type="AlphaFoldDB" id="A0A3B0MMG3"/>
<organism evidence="1">
    <name type="scientific">Arsenophonus endosymbiont of Trialeurodes vaporariorum</name>
    <dbReference type="NCBI Taxonomy" id="235567"/>
    <lineage>
        <taxon>Bacteria</taxon>
        <taxon>Pseudomonadati</taxon>
        <taxon>Pseudomonadota</taxon>
        <taxon>Gammaproteobacteria</taxon>
        <taxon>Enterobacterales</taxon>
        <taxon>Morganellaceae</taxon>
        <taxon>Arsenophonus</taxon>
    </lineage>
</organism>
<dbReference type="EMBL" id="UFQR01000018">
    <property type="protein sequence ID" value="SSW96514.1"/>
    <property type="molecule type" value="Genomic_DNA"/>
</dbReference>
<protein>
    <recommendedName>
        <fullName evidence="2">Phage tail tape measure protein domain-containing protein</fullName>
    </recommendedName>
</protein>
<accession>A0A3B0MMG3</accession>
<proteinExistence type="predicted"/>
<evidence type="ECO:0008006" key="2">
    <source>
        <dbReference type="Google" id="ProtNLM"/>
    </source>
</evidence>
<reference evidence="1" key="1">
    <citation type="submission" date="2018-04" db="EMBL/GenBank/DDBJ databases">
        <authorList>
            <person name="Go L.Y."/>
            <person name="Mitchell J.A."/>
        </authorList>
    </citation>
    <scope>NUCLEOTIDE SEQUENCE</scope>
    <source>
        <strain evidence="1">ARTV</strain>
    </source>
</reference>